<comment type="caution">
    <text evidence="1">The sequence shown here is derived from an EMBL/GenBank/DDBJ whole genome shotgun (WGS) entry which is preliminary data.</text>
</comment>
<name>A0ACB9IYU6_9ASTR</name>
<evidence type="ECO:0000313" key="2">
    <source>
        <dbReference type="Proteomes" id="UP001056120"/>
    </source>
</evidence>
<proteinExistence type="predicted"/>
<gene>
    <name evidence="1" type="ORF">L1987_17576</name>
</gene>
<keyword evidence="2" id="KW-1185">Reference proteome</keyword>
<accession>A0ACB9IYU6</accession>
<evidence type="ECO:0000313" key="1">
    <source>
        <dbReference type="EMBL" id="KAI3812863.1"/>
    </source>
</evidence>
<dbReference type="EMBL" id="CM042023">
    <property type="protein sequence ID" value="KAI3812863.1"/>
    <property type="molecule type" value="Genomic_DNA"/>
</dbReference>
<sequence length="703" mass="77796">MQRIEKPGLTGGSGDSYIRHMLLRARKKGWRVVVFNSRGCGHGPVTTPQFYSASFMGDVSEVVEHVSCRYPDANLYAAGWSLGANILVRYLAQESNGCRLSGAVSLCNPFNLVVADEDFRKGFNKVYDKSLSSSLSRIFKKHALLFEEMNGEYDIPAAANCKSVREFDEALTRVSFGFKSVDDYYSKSGSSESIQHVCRPLLCIQAANDPIAPARGIPREAIKYKVVIKMLCLEKWTVKLVMCKTLAILEGDVKFQSSSSSTNLNFSIFFLNFIFDNGHRLSRKPRIMAIGAPYLTASLLANPPTLIRQSRVRVSPIMATSVSGNVKRADQFKDYHPSLEVLGGARDLLCPVIKTHLDRPYNHYPVFGSNRHLETIFAAFFRNIPDVKLKRECLRTQDDGTVTLDWVSGDAGNLPGNSPILLLLPGLSGGSDDSYVRHMLVRARNRGWRVVVFNSRGCADSPVTTPQMYSGSFLGDLDEVVNHVVSRYPKANLYGVGWSMGANILVQYLGKEAGARRFSGAVSLCNPFDLVMSDEDLCKGFNRIYNRSLAKALSGILKKHLMLFEDIGGDYNIPLAANAQTIRDYDEGLTRVSFGFKSVDEYLQNSCSANYIKYVCTPLLCIQAKNDPIAPDRAIPREDIKENPNCVLIVTPKGGHLGWVAGENAPQGCPWTDPMVMDFLQHLENEKSAARQGTGNLLQSVEA</sequence>
<dbReference type="Proteomes" id="UP001056120">
    <property type="component" value="Linkage Group LG06"/>
</dbReference>
<reference evidence="1 2" key="2">
    <citation type="journal article" date="2022" name="Mol. Ecol. Resour.">
        <title>The genomes of chicory, endive, great burdock and yacon provide insights into Asteraceae paleo-polyploidization history and plant inulin production.</title>
        <authorList>
            <person name="Fan W."/>
            <person name="Wang S."/>
            <person name="Wang H."/>
            <person name="Wang A."/>
            <person name="Jiang F."/>
            <person name="Liu H."/>
            <person name="Zhao H."/>
            <person name="Xu D."/>
            <person name="Zhang Y."/>
        </authorList>
    </citation>
    <scope>NUCLEOTIDE SEQUENCE [LARGE SCALE GENOMIC DNA]</scope>
    <source>
        <strain evidence="2">cv. Yunnan</strain>
        <tissue evidence="1">Leaves</tissue>
    </source>
</reference>
<protein>
    <submittedName>
        <fullName evidence="1">Uncharacterized protein</fullName>
    </submittedName>
</protein>
<organism evidence="1 2">
    <name type="scientific">Smallanthus sonchifolius</name>
    <dbReference type="NCBI Taxonomy" id="185202"/>
    <lineage>
        <taxon>Eukaryota</taxon>
        <taxon>Viridiplantae</taxon>
        <taxon>Streptophyta</taxon>
        <taxon>Embryophyta</taxon>
        <taxon>Tracheophyta</taxon>
        <taxon>Spermatophyta</taxon>
        <taxon>Magnoliopsida</taxon>
        <taxon>eudicotyledons</taxon>
        <taxon>Gunneridae</taxon>
        <taxon>Pentapetalae</taxon>
        <taxon>asterids</taxon>
        <taxon>campanulids</taxon>
        <taxon>Asterales</taxon>
        <taxon>Asteraceae</taxon>
        <taxon>Asteroideae</taxon>
        <taxon>Heliantheae alliance</taxon>
        <taxon>Millerieae</taxon>
        <taxon>Smallanthus</taxon>
    </lineage>
</organism>
<reference evidence="2" key="1">
    <citation type="journal article" date="2022" name="Mol. Ecol. Resour.">
        <title>The genomes of chicory, endive, great burdock and yacon provide insights into Asteraceae palaeo-polyploidization history and plant inulin production.</title>
        <authorList>
            <person name="Fan W."/>
            <person name="Wang S."/>
            <person name="Wang H."/>
            <person name="Wang A."/>
            <person name="Jiang F."/>
            <person name="Liu H."/>
            <person name="Zhao H."/>
            <person name="Xu D."/>
            <person name="Zhang Y."/>
        </authorList>
    </citation>
    <scope>NUCLEOTIDE SEQUENCE [LARGE SCALE GENOMIC DNA]</scope>
    <source>
        <strain evidence="2">cv. Yunnan</strain>
    </source>
</reference>